<name>A0A6A5XHE7_9PLEO</name>
<evidence type="ECO:0000256" key="2">
    <source>
        <dbReference type="ARBA" id="ARBA00022679"/>
    </source>
</evidence>
<feature type="compositionally biased region" description="Basic and acidic residues" evidence="5">
    <location>
        <begin position="176"/>
        <end position="191"/>
    </location>
</feature>
<feature type="compositionally biased region" description="Polar residues" evidence="5">
    <location>
        <begin position="217"/>
        <end position="236"/>
    </location>
</feature>
<dbReference type="PANTHER" id="PTHR43851:SF3">
    <property type="entry name" value="COENZYME Q8"/>
    <property type="match status" value="1"/>
</dbReference>
<feature type="compositionally biased region" description="Basic and acidic residues" evidence="5">
    <location>
        <begin position="83"/>
        <end position="120"/>
    </location>
</feature>
<feature type="compositionally biased region" description="Basic and acidic residues" evidence="5">
    <location>
        <begin position="240"/>
        <end position="259"/>
    </location>
</feature>
<dbReference type="PANTHER" id="PTHR43851">
    <property type="match status" value="1"/>
</dbReference>
<evidence type="ECO:0000256" key="1">
    <source>
        <dbReference type="ARBA" id="ARBA00009670"/>
    </source>
</evidence>
<dbReference type="RefSeq" id="XP_033380987.1">
    <property type="nucleotide sequence ID" value="XM_033523704.1"/>
</dbReference>
<feature type="compositionally biased region" description="Basic and acidic residues" evidence="5">
    <location>
        <begin position="273"/>
        <end position="288"/>
    </location>
</feature>
<dbReference type="GO" id="GO:0006744">
    <property type="term" value="P:ubiquinone biosynthetic process"/>
    <property type="evidence" value="ECO:0007669"/>
    <property type="project" value="TreeGrafter"/>
</dbReference>
<feature type="compositionally biased region" description="Polar residues" evidence="5">
    <location>
        <begin position="373"/>
        <end position="388"/>
    </location>
</feature>
<dbReference type="InterPro" id="IPR011009">
    <property type="entry name" value="Kinase-like_dom_sf"/>
</dbReference>
<accession>A0A6A5XHE7</accession>
<keyword evidence="7" id="KW-0830">Ubiquinone</keyword>
<dbReference type="OrthoDB" id="201153at2759"/>
<keyword evidence="8" id="KW-1185">Reference proteome</keyword>
<dbReference type="GeneID" id="54281101"/>
<feature type="compositionally biased region" description="Polar residues" evidence="5">
    <location>
        <begin position="71"/>
        <end position="82"/>
    </location>
</feature>
<dbReference type="Pfam" id="PF03109">
    <property type="entry name" value="ABC1"/>
    <property type="match status" value="1"/>
</dbReference>
<comment type="similarity">
    <text evidence="1">Belongs to the protein kinase superfamily. ADCK protein kinase family.</text>
</comment>
<dbReference type="InterPro" id="IPR051409">
    <property type="entry name" value="Atypical_kinase_ADCK"/>
</dbReference>
<protein>
    <submittedName>
        <fullName evidence="7">Ubiquinone biosynthesis protein-like protein coq-8</fullName>
    </submittedName>
</protein>
<dbReference type="Proteomes" id="UP000799778">
    <property type="component" value="Unassembled WGS sequence"/>
</dbReference>
<sequence length="890" mass="97976">MAGRRLVDAAKLFNASKSIASKHVALRSQQLDVYNRTSTLAKAVKNQTDRVTLTAQAAIALSKRFNEDKPSYTSTTSSQTARNDGDIPRKDTVQGERPHGDVKAGLEQDHHYDRSVENTKAEPPAEGELDVQQEKAKRSPLADGTIPSEGVILDNGLQGKDTFSERSVPEPPKQPLAEEQHQVRNADEGIKPTESTRSTIPLPGKPSGSLPGDSASDKGQYTLSGVDTIQHVSPTPQEAELQKGHDRDVFYARSKETKSEPSSLPREQIPKSTADKQESDDHVDDGRLNQDVFYSTPEPGQEELQREQLPHEVAVPEQEQIPEGVNTDVFRTKRVSRMLGGNPYAPKPQLDLKGAGSTPYDHTRTAQGHDQDTFNVRTSDQKTPSTPESPLREPQSATEKEMHDFASELAKDAESLPASVSEITGEITTEPRRAAYELRESRVPSSRFGRLWQYAGLGTSMALGAVGESLRRATGTAAAAGGSLMLSPGNIEILVAKLSRMRGAALKLGQMISLQDIKMLPPEIHEVLQRVQDSADYMPAGQRNKVLIKNLGPDWRDLFETFEDVPIAAASIGQVHKATLRSTGQPVAVKVQYPGVATSIDSDLNNLSILLTASRLLPSGMYLDKTIANARLELGWECNYTREAEYQQRFRELLSDDTDAFIVPKVFPEACGPEVLTAELMDGVGVTKLRSLTQDQRDWIGTQILRLCLREIVEFKLMQTDPNWTNFLFNAEKQKIELLDFGASREYPDKFVDPYVNVLIGASKGDKDAIRDLSIELGYLTGAESPTMLDAHIQSVLTLAEPFDANGPDVYDFSDQTITDRVRSLVPVMLRERLAPPPEETYSLHRKLSGAFLLCAKLGSRVPCKELFQNAVATYHRGGALKQPTSPKDV</sequence>
<reference evidence="7" key="1">
    <citation type="journal article" date="2020" name="Stud. Mycol.">
        <title>101 Dothideomycetes genomes: a test case for predicting lifestyles and emergence of pathogens.</title>
        <authorList>
            <person name="Haridas S."/>
            <person name="Albert R."/>
            <person name="Binder M."/>
            <person name="Bloem J."/>
            <person name="Labutti K."/>
            <person name="Salamov A."/>
            <person name="Andreopoulos B."/>
            <person name="Baker S."/>
            <person name="Barry K."/>
            <person name="Bills G."/>
            <person name="Bluhm B."/>
            <person name="Cannon C."/>
            <person name="Castanera R."/>
            <person name="Culley D."/>
            <person name="Daum C."/>
            <person name="Ezra D."/>
            <person name="Gonzalez J."/>
            <person name="Henrissat B."/>
            <person name="Kuo A."/>
            <person name="Liang C."/>
            <person name="Lipzen A."/>
            <person name="Lutzoni F."/>
            <person name="Magnuson J."/>
            <person name="Mondo S."/>
            <person name="Nolan M."/>
            <person name="Ohm R."/>
            <person name="Pangilinan J."/>
            <person name="Park H.-J."/>
            <person name="Ramirez L."/>
            <person name="Alfaro M."/>
            <person name="Sun H."/>
            <person name="Tritt A."/>
            <person name="Yoshinaga Y."/>
            <person name="Zwiers L.-H."/>
            <person name="Turgeon B."/>
            <person name="Goodwin S."/>
            <person name="Spatafora J."/>
            <person name="Crous P."/>
            <person name="Grigoriev I."/>
        </authorList>
    </citation>
    <scope>NUCLEOTIDE SEQUENCE</scope>
    <source>
        <strain evidence="7">CBS 175.79</strain>
    </source>
</reference>
<feature type="compositionally biased region" description="Low complexity" evidence="5">
    <location>
        <begin position="201"/>
        <end position="212"/>
    </location>
</feature>
<evidence type="ECO:0000313" key="7">
    <source>
        <dbReference type="EMBL" id="KAF2012648.1"/>
    </source>
</evidence>
<dbReference type="AlphaFoldDB" id="A0A6A5XHE7"/>
<proteinExistence type="inferred from homology"/>
<dbReference type="GO" id="GO:0005524">
    <property type="term" value="F:ATP binding"/>
    <property type="evidence" value="ECO:0007669"/>
    <property type="project" value="UniProtKB-KW"/>
</dbReference>
<dbReference type="SUPFAM" id="SSF56112">
    <property type="entry name" value="Protein kinase-like (PK-like)"/>
    <property type="match status" value="1"/>
</dbReference>
<evidence type="ECO:0000256" key="4">
    <source>
        <dbReference type="ARBA" id="ARBA00022840"/>
    </source>
</evidence>
<evidence type="ECO:0000259" key="6">
    <source>
        <dbReference type="Pfam" id="PF03109"/>
    </source>
</evidence>
<dbReference type="EMBL" id="ML978072">
    <property type="protein sequence ID" value="KAF2012648.1"/>
    <property type="molecule type" value="Genomic_DNA"/>
</dbReference>
<keyword evidence="4" id="KW-0067">ATP-binding</keyword>
<feature type="domain" description="ABC1 atypical kinase-like" evidence="6">
    <location>
        <begin position="530"/>
        <end position="772"/>
    </location>
</feature>
<dbReference type="InterPro" id="IPR034646">
    <property type="entry name" value="ADCK3_dom"/>
</dbReference>
<organism evidence="7 8">
    <name type="scientific">Aaosphaeria arxii CBS 175.79</name>
    <dbReference type="NCBI Taxonomy" id="1450172"/>
    <lineage>
        <taxon>Eukaryota</taxon>
        <taxon>Fungi</taxon>
        <taxon>Dikarya</taxon>
        <taxon>Ascomycota</taxon>
        <taxon>Pezizomycotina</taxon>
        <taxon>Dothideomycetes</taxon>
        <taxon>Pleosporomycetidae</taxon>
        <taxon>Pleosporales</taxon>
        <taxon>Pleosporales incertae sedis</taxon>
        <taxon>Aaosphaeria</taxon>
    </lineage>
</organism>
<evidence type="ECO:0000256" key="5">
    <source>
        <dbReference type="SAM" id="MobiDB-lite"/>
    </source>
</evidence>
<dbReference type="InterPro" id="IPR004147">
    <property type="entry name" value="ABC1_dom"/>
</dbReference>
<dbReference type="GO" id="GO:0016740">
    <property type="term" value="F:transferase activity"/>
    <property type="evidence" value="ECO:0007669"/>
    <property type="project" value="UniProtKB-KW"/>
</dbReference>
<evidence type="ECO:0000313" key="8">
    <source>
        <dbReference type="Proteomes" id="UP000799778"/>
    </source>
</evidence>
<feature type="region of interest" description="Disordered" evidence="5">
    <location>
        <begin position="67"/>
        <end position="401"/>
    </location>
</feature>
<feature type="compositionally biased region" description="Basic and acidic residues" evidence="5">
    <location>
        <begin position="361"/>
        <end position="372"/>
    </location>
</feature>
<gene>
    <name evidence="7" type="ORF">BU24DRAFT_351686</name>
</gene>
<keyword evidence="3" id="KW-0547">Nucleotide-binding</keyword>
<evidence type="ECO:0000256" key="3">
    <source>
        <dbReference type="ARBA" id="ARBA00022741"/>
    </source>
</evidence>
<keyword evidence="2" id="KW-0808">Transferase</keyword>
<dbReference type="CDD" id="cd13970">
    <property type="entry name" value="ABC1_ADCK3"/>
    <property type="match status" value="1"/>
</dbReference>